<evidence type="ECO:0000256" key="1">
    <source>
        <dbReference type="SAM" id="Phobius"/>
    </source>
</evidence>
<dbReference type="AlphaFoldDB" id="A0ABD5VAP3"/>
<feature type="transmembrane region" description="Helical" evidence="1">
    <location>
        <begin position="32"/>
        <end position="50"/>
    </location>
</feature>
<evidence type="ECO:0000313" key="2">
    <source>
        <dbReference type="EMBL" id="MFC6906652.1"/>
    </source>
</evidence>
<reference evidence="2 3" key="1">
    <citation type="journal article" date="2019" name="Int. J. Syst. Evol. Microbiol.">
        <title>The Global Catalogue of Microorganisms (GCM) 10K type strain sequencing project: providing services to taxonomists for standard genome sequencing and annotation.</title>
        <authorList>
            <consortium name="The Broad Institute Genomics Platform"/>
            <consortium name="The Broad Institute Genome Sequencing Center for Infectious Disease"/>
            <person name="Wu L."/>
            <person name="Ma J."/>
        </authorList>
    </citation>
    <scope>NUCLEOTIDE SEQUENCE [LARGE SCALE GENOMIC DNA]</scope>
    <source>
        <strain evidence="2 3">CGMCC 1.3240</strain>
    </source>
</reference>
<name>A0ABD5VAP3_9EURY</name>
<proteinExistence type="predicted"/>
<keyword evidence="3" id="KW-1185">Reference proteome</keyword>
<protein>
    <submittedName>
        <fullName evidence="2">Uncharacterized protein</fullName>
    </submittedName>
</protein>
<dbReference type="Proteomes" id="UP001596312">
    <property type="component" value="Unassembled WGS sequence"/>
</dbReference>
<gene>
    <name evidence="2" type="ORF">ACFQGH_15765</name>
</gene>
<sequence length="51" mass="5898">MTDADRENDPEVPSLSEIYRDAWSDPTWRRQLIGLTLLTVVMVVALLYYAI</sequence>
<organism evidence="2 3">
    <name type="scientific">Halalkalicoccus tibetensis</name>
    <dbReference type="NCBI Taxonomy" id="175632"/>
    <lineage>
        <taxon>Archaea</taxon>
        <taxon>Methanobacteriati</taxon>
        <taxon>Methanobacteriota</taxon>
        <taxon>Stenosarchaea group</taxon>
        <taxon>Halobacteria</taxon>
        <taxon>Halobacteriales</taxon>
        <taxon>Halococcaceae</taxon>
        <taxon>Halalkalicoccus</taxon>
    </lineage>
</organism>
<dbReference type="EMBL" id="JBHSXQ010000004">
    <property type="protein sequence ID" value="MFC6906652.1"/>
    <property type="molecule type" value="Genomic_DNA"/>
</dbReference>
<dbReference type="RefSeq" id="WP_340605223.1">
    <property type="nucleotide sequence ID" value="NZ_JBBMXV010000004.1"/>
</dbReference>
<keyword evidence="1" id="KW-0812">Transmembrane</keyword>
<accession>A0ABD5VAP3</accession>
<comment type="caution">
    <text evidence="2">The sequence shown here is derived from an EMBL/GenBank/DDBJ whole genome shotgun (WGS) entry which is preliminary data.</text>
</comment>
<keyword evidence="1" id="KW-0472">Membrane</keyword>
<evidence type="ECO:0000313" key="3">
    <source>
        <dbReference type="Proteomes" id="UP001596312"/>
    </source>
</evidence>
<keyword evidence="1" id="KW-1133">Transmembrane helix</keyword>